<dbReference type="EMBL" id="CACVAS010000058">
    <property type="protein sequence ID" value="CAA6810258.1"/>
    <property type="molecule type" value="Genomic_DNA"/>
</dbReference>
<dbReference type="AlphaFoldDB" id="A0A6S6SJG6"/>
<accession>A0A6S6SJG6</accession>
<evidence type="ECO:0000313" key="1">
    <source>
        <dbReference type="EMBL" id="CAA6810258.1"/>
    </source>
</evidence>
<name>A0A6S6SJG6_9BACT</name>
<organism evidence="1">
    <name type="scientific">uncultured Sulfurovum sp</name>
    <dbReference type="NCBI Taxonomy" id="269237"/>
    <lineage>
        <taxon>Bacteria</taxon>
        <taxon>Pseudomonadati</taxon>
        <taxon>Campylobacterota</taxon>
        <taxon>Epsilonproteobacteria</taxon>
        <taxon>Campylobacterales</taxon>
        <taxon>Sulfurovaceae</taxon>
        <taxon>Sulfurovum</taxon>
        <taxon>environmental samples</taxon>
    </lineage>
</organism>
<protein>
    <submittedName>
        <fullName evidence="1">Uncharacterized protein</fullName>
    </submittedName>
</protein>
<gene>
    <name evidence="1" type="ORF">HELGO_WM45</name>
</gene>
<sequence>MTIDILQTLEYKKIMAEHLAHTIDYLFELNQEFALVCEVKHIGFEPNLPEDILDTFNDVVMFIINNYAFESAKLEKGYFSFESGFGDQNIGATVHIPILAIQQIVVNEVPILFNLAEHTNIKSLENQDKSISQKNSMAALLKNPKNQKLLKKKK</sequence>
<proteinExistence type="predicted"/>
<reference evidence="1" key="1">
    <citation type="submission" date="2020-01" db="EMBL/GenBank/DDBJ databases">
        <authorList>
            <person name="Meier V. D."/>
            <person name="Meier V D."/>
        </authorList>
    </citation>
    <scope>NUCLEOTIDE SEQUENCE</scope>
    <source>
        <strain evidence="1">HLG_WM_MAG_01</strain>
    </source>
</reference>